<dbReference type="PANTHER" id="PTHR10605">
    <property type="entry name" value="HEPARAN SULFATE SULFOTRANSFERASE"/>
    <property type="match status" value="1"/>
</dbReference>
<reference evidence="4 5" key="1">
    <citation type="journal article" date="2012" name="J. Bacteriol.">
        <title>Genome Sequence of n-Alkane-Degrading Hydrocarboniphaga effusa Strain AP103T (ATCC BAA-332T).</title>
        <authorList>
            <person name="Chang H.K."/>
            <person name="Zylstra G.J."/>
            <person name="Chae J.C."/>
        </authorList>
    </citation>
    <scope>NUCLEOTIDE SEQUENCE [LARGE SCALE GENOMIC DNA]</scope>
    <source>
        <strain evidence="4 5">AP103</strain>
    </source>
</reference>
<dbReference type="OrthoDB" id="9766687at2"/>
<evidence type="ECO:0000256" key="1">
    <source>
        <dbReference type="ARBA" id="ARBA00022679"/>
    </source>
</evidence>
<dbReference type="InterPro" id="IPR027417">
    <property type="entry name" value="P-loop_NTPase"/>
</dbReference>
<dbReference type="Proteomes" id="UP000003704">
    <property type="component" value="Unassembled WGS sequence"/>
</dbReference>
<evidence type="ECO:0000259" key="3">
    <source>
        <dbReference type="Pfam" id="PF00685"/>
    </source>
</evidence>
<feature type="domain" description="Sulfotransferase" evidence="3">
    <location>
        <begin position="4"/>
        <end position="204"/>
    </location>
</feature>
<keyword evidence="1" id="KW-0808">Transferase</keyword>
<dbReference type="Pfam" id="PF00685">
    <property type="entry name" value="Sulfotransfer_1"/>
    <property type="match status" value="1"/>
</dbReference>
<evidence type="ECO:0000313" key="4">
    <source>
        <dbReference type="EMBL" id="EIT69415.1"/>
    </source>
</evidence>
<dbReference type="SUPFAM" id="SSF52540">
    <property type="entry name" value="P-loop containing nucleoside triphosphate hydrolases"/>
    <property type="match status" value="1"/>
</dbReference>
<dbReference type="STRING" id="1172194.WQQ_29970"/>
<dbReference type="EMBL" id="AKGD01000002">
    <property type="protein sequence ID" value="EIT69415.1"/>
    <property type="molecule type" value="Genomic_DNA"/>
</dbReference>
<dbReference type="PANTHER" id="PTHR10605:SF56">
    <property type="entry name" value="BIFUNCTIONAL HEPARAN SULFATE N-DEACETYLASE_N-SULFOTRANSFERASE"/>
    <property type="match status" value="1"/>
</dbReference>
<dbReference type="InterPro" id="IPR000863">
    <property type="entry name" value="Sulfotransferase_dom"/>
</dbReference>
<evidence type="ECO:0000256" key="2">
    <source>
        <dbReference type="ARBA" id="ARBA00023180"/>
    </source>
</evidence>
<dbReference type="InterPro" id="IPR037359">
    <property type="entry name" value="NST/OST"/>
</dbReference>
<dbReference type="Gene3D" id="3.40.50.300">
    <property type="entry name" value="P-loop containing nucleotide triphosphate hydrolases"/>
    <property type="match status" value="1"/>
</dbReference>
<gene>
    <name evidence="4" type="ORF">WQQ_29970</name>
</gene>
<protein>
    <recommendedName>
        <fullName evidence="3">Sulfotransferase domain-containing protein</fullName>
    </recommendedName>
</protein>
<keyword evidence="2" id="KW-0325">Glycoprotein</keyword>
<organism evidence="4 5">
    <name type="scientific">Hydrocarboniphaga effusa AP103</name>
    <dbReference type="NCBI Taxonomy" id="1172194"/>
    <lineage>
        <taxon>Bacteria</taxon>
        <taxon>Pseudomonadati</taxon>
        <taxon>Pseudomonadota</taxon>
        <taxon>Gammaproteobacteria</taxon>
        <taxon>Nevskiales</taxon>
        <taxon>Nevskiaceae</taxon>
        <taxon>Hydrocarboniphaga</taxon>
    </lineage>
</organism>
<accession>I8T639</accession>
<dbReference type="GO" id="GO:0008146">
    <property type="term" value="F:sulfotransferase activity"/>
    <property type="evidence" value="ECO:0007669"/>
    <property type="project" value="InterPro"/>
</dbReference>
<dbReference type="RefSeq" id="WP_007185938.1">
    <property type="nucleotide sequence ID" value="NZ_AKGD01000002.1"/>
</dbReference>
<name>I8T639_9GAMM</name>
<comment type="caution">
    <text evidence="4">The sequence shown here is derived from an EMBL/GenBank/DDBJ whole genome shotgun (WGS) entry which is preliminary data.</text>
</comment>
<keyword evidence="5" id="KW-1185">Reference proteome</keyword>
<sequence>MHRPNTFIVGAPKCGTTALAQYLAEHPQVFFSDPKEPFFWSADYKGLADQHALGTLDDYLALFQKAGEQHRVVAEGSTNTLRSDCAVERIVAFDPRARFVAMLRDPVDVAHAFHMEQVYVLNEDEPDFETAWRMQDRRAQGHAIPRACRAPQFLQYGAIGRYGEQVENLLRHVSRDAVLFIRFEDFRDDPARIYRQTLAFLGLDDDRRSEFPVVNASHRHRSRLVASMVLDPPALLKVPVWRLRTHLRRARYPLIEKIKSHLRQPSRRAALTPELRAEMRAYFHDDLLKLERLLGWDLRSWREGDEATDSLAPSARRFA</sequence>
<evidence type="ECO:0000313" key="5">
    <source>
        <dbReference type="Proteomes" id="UP000003704"/>
    </source>
</evidence>
<dbReference type="AlphaFoldDB" id="I8T639"/>
<proteinExistence type="predicted"/>